<dbReference type="GO" id="GO:0016740">
    <property type="term" value="F:transferase activity"/>
    <property type="evidence" value="ECO:0007669"/>
    <property type="project" value="UniProtKB-KW"/>
</dbReference>
<dbReference type="Pfam" id="PF13176">
    <property type="entry name" value="TPR_7"/>
    <property type="match status" value="1"/>
</dbReference>
<feature type="region of interest" description="Disordered" evidence="4">
    <location>
        <begin position="582"/>
        <end position="628"/>
    </location>
</feature>
<dbReference type="Pfam" id="PF07719">
    <property type="entry name" value="TPR_2"/>
    <property type="match status" value="1"/>
</dbReference>
<feature type="compositionally biased region" description="Basic residues" evidence="4">
    <location>
        <begin position="594"/>
        <end position="603"/>
    </location>
</feature>
<accession>G4U2S3</accession>
<proteinExistence type="predicted"/>
<evidence type="ECO:0000313" key="6">
    <source>
        <dbReference type="Proteomes" id="UP000007148"/>
    </source>
</evidence>
<sequence>MPPSKPAPLPPKEAALFKTLLSQYESRQLKKAIKTADQILKKVGDHGETISMKGLVLSYQGKREEGMELVKKGLRLDLSSHICWHVCGLVHKQDKNYDEALKCYAQALKYDPANMNILRDAANLQAQLRLFDGLENSRLTILKLRMNLKQNWVALAVAYALNGNWKAAQSLLDELLTLVKEVPAHDNEYSELLLFYLTVLERNQEYGEALKKLSDYTEAKKIVDNMHAAIIRPRLLQKLSRTEEALAEYKVLIARNPDCYEFYRLYLECLGLSLDEPSEKVIEELEAFASEFPTALVPRRLLLTVTTDERFQSLAKEYVIRGLKKNIPSLFVDLKPLYKDDAKRSTIQAIVEEYHAGLEKESSSTEPDRDSPTTYVWTLYYLGLHYSSCGDFQRADEIFNTALQHTPTLPELYMAKARNLKRAGDLVGAVAMMDAAVELDGQDRFLNTKCATYHLRNGEVEEAQRLFGLFTKKDATSPGKDLEDMQSFKFLLEDGQAHLKINRLALALKRFRTIERIFSDLHEDQFDFHSFCIRRFTLNIYFDIIQWDDRLRWHPIFVRAIVNAANIYIRLFDTPGLAAEQTAPLPQPEEVKQSKKQAKKAKMKAAEEAKKAAAEKEKENEEVLPAFKDDDPDGHKAISVEDPLEQAANLLQPFAARNHDLLDVWLVTYDVAIRRKKVLQALRALEAAKRINPTSPQLHYRLIDFQLAVPGLAEGMETVEAVLLKDGLAKLAPGEQPPALQNSQYLQEHSSDAAAVIAVARAAHKIGSSEETEAHLFTLLADQISLNPQHGLEALKLLEDIKSTRMDEFRDGCKKKLPLSTVFLPSEELEALRKKYKTSETNDGPENSQEKDQNDALLIEPSST</sequence>
<dbReference type="InterPro" id="IPR013105">
    <property type="entry name" value="TPR_2"/>
</dbReference>
<comment type="caution">
    <text evidence="5">The sequence shown here is derived from an EMBL/GenBank/DDBJ whole genome shotgun (WGS) entry which is preliminary data.</text>
</comment>
<dbReference type="SMART" id="SM00028">
    <property type="entry name" value="TPR"/>
    <property type="match status" value="5"/>
</dbReference>
<dbReference type="HOGENOM" id="CLU_006686_1_0_1"/>
<dbReference type="OMA" id="MEMRADY"/>
<keyword evidence="5" id="KW-0808">Transferase</keyword>
<keyword evidence="6" id="KW-1185">Reference proteome</keyword>
<feature type="region of interest" description="Disordered" evidence="4">
    <location>
        <begin position="835"/>
        <end position="864"/>
    </location>
</feature>
<dbReference type="PANTHER" id="PTHR22767:SF2">
    <property type="entry name" value="N(ALPHA)-ACETYLTRANSFERASE 15_16, ISOFORM A"/>
    <property type="match status" value="1"/>
</dbReference>
<gene>
    <name evidence="5" type="ORF">PIIN_00481</name>
</gene>
<evidence type="ECO:0000256" key="4">
    <source>
        <dbReference type="SAM" id="MobiDB-lite"/>
    </source>
</evidence>
<dbReference type="eggNOG" id="KOG1156">
    <property type="taxonomic scope" value="Eukaryota"/>
</dbReference>
<dbReference type="SUPFAM" id="SSF48452">
    <property type="entry name" value="TPR-like"/>
    <property type="match status" value="3"/>
</dbReference>
<dbReference type="InterPro" id="IPR019734">
    <property type="entry name" value="TPR_rpt"/>
</dbReference>
<dbReference type="InParanoid" id="G4U2S3"/>
<dbReference type="Proteomes" id="UP000007148">
    <property type="component" value="Unassembled WGS sequence"/>
</dbReference>
<dbReference type="PIRSF" id="PIRSF000422">
    <property type="entry name" value="N-terminal-AcTrfase-A_aux_su"/>
    <property type="match status" value="1"/>
</dbReference>
<dbReference type="PANTHER" id="PTHR22767">
    <property type="entry name" value="N-TERMINAL ACETYLTRANSFERASE-RELATED"/>
    <property type="match status" value="1"/>
</dbReference>
<name>G4U2S3_SERID</name>
<dbReference type="EMBL" id="CAFZ01001876">
    <property type="protein sequence ID" value="CCA77834.1"/>
    <property type="molecule type" value="Genomic_DNA"/>
</dbReference>
<feature type="repeat" description="TPR" evidence="3">
    <location>
        <begin position="376"/>
        <end position="409"/>
    </location>
</feature>
<dbReference type="FunCoup" id="G4U2S3">
    <property type="interactions" value="550"/>
</dbReference>
<feature type="repeat" description="TPR" evidence="3">
    <location>
        <begin position="81"/>
        <end position="114"/>
    </location>
</feature>
<dbReference type="STRING" id="1109443.G4U2S3"/>
<dbReference type="OrthoDB" id="10263032at2759"/>
<dbReference type="GO" id="GO:0031415">
    <property type="term" value="C:NatA complex"/>
    <property type="evidence" value="ECO:0007669"/>
    <property type="project" value="TreeGrafter"/>
</dbReference>
<dbReference type="Gene3D" id="1.25.40.1040">
    <property type="match status" value="1"/>
</dbReference>
<organism evidence="5 6">
    <name type="scientific">Serendipita indica (strain DSM 11827)</name>
    <name type="common">Root endophyte fungus</name>
    <name type="synonym">Piriformospora indica</name>
    <dbReference type="NCBI Taxonomy" id="1109443"/>
    <lineage>
        <taxon>Eukaryota</taxon>
        <taxon>Fungi</taxon>
        <taxon>Dikarya</taxon>
        <taxon>Basidiomycota</taxon>
        <taxon>Agaricomycotina</taxon>
        <taxon>Agaricomycetes</taxon>
        <taxon>Sebacinales</taxon>
        <taxon>Serendipitaceae</taxon>
        <taxon>Serendipita</taxon>
    </lineage>
</organism>
<evidence type="ECO:0000256" key="2">
    <source>
        <dbReference type="ARBA" id="ARBA00022803"/>
    </source>
</evidence>
<dbReference type="PROSITE" id="PS50005">
    <property type="entry name" value="TPR"/>
    <property type="match status" value="2"/>
</dbReference>
<reference evidence="5 6" key="1">
    <citation type="journal article" date="2011" name="PLoS Pathog.">
        <title>Endophytic Life Strategies Decoded by Genome and Transcriptome Analyses of the Mutualistic Root Symbiont Piriformospora indica.</title>
        <authorList>
            <person name="Zuccaro A."/>
            <person name="Lahrmann U."/>
            <person name="Guldener U."/>
            <person name="Langen G."/>
            <person name="Pfiffi S."/>
            <person name="Biedenkopf D."/>
            <person name="Wong P."/>
            <person name="Samans B."/>
            <person name="Grimm C."/>
            <person name="Basiewicz M."/>
            <person name="Murat C."/>
            <person name="Martin F."/>
            <person name="Kogel K.H."/>
        </authorList>
    </citation>
    <scope>NUCLEOTIDE SEQUENCE [LARGE SCALE GENOMIC DNA]</scope>
    <source>
        <strain evidence="5 6">DSM 11827</strain>
    </source>
</reference>
<keyword evidence="1" id="KW-0677">Repeat</keyword>
<dbReference type="InterPro" id="IPR021183">
    <property type="entry name" value="NatA_aux_su"/>
</dbReference>
<feature type="compositionally biased region" description="Basic and acidic residues" evidence="4">
    <location>
        <begin position="604"/>
        <end position="628"/>
    </location>
</feature>
<evidence type="ECO:0000256" key="3">
    <source>
        <dbReference type="PROSITE-ProRule" id="PRU00339"/>
    </source>
</evidence>
<dbReference type="Gene3D" id="1.25.40.1010">
    <property type="match status" value="1"/>
</dbReference>
<dbReference type="AlphaFoldDB" id="G4U2S3"/>
<evidence type="ECO:0000256" key="1">
    <source>
        <dbReference type="ARBA" id="ARBA00022737"/>
    </source>
</evidence>
<dbReference type="Pfam" id="PF12569">
    <property type="entry name" value="NatA_aux_su"/>
    <property type="match status" value="1"/>
</dbReference>
<protein>
    <submittedName>
        <fullName evidence="5">Related to n-terminal acetyltransferase 1</fullName>
    </submittedName>
</protein>
<keyword evidence="2 3" id="KW-0802">TPR repeat</keyword>
<dbReference type="InterPro" id="IPR011990">
    <property type="entry name" value="TPR-like_helical_dom_sf"/>
</dbReference>
<evidence type="ECO:0000313" key="5">
    <source>
        <dbReference type="EMBL" id="CCA77834.1"/>
    </source>
</evidence>